<evidence type="ECO:0000259" key="6">
    <source>
        <dbReference type="PROSITE" id="PS51083"/>
    </source>
</evidence>
<dbReference type="Proteomes" id="UP001412239">
    <property type="component" value="Unassembled WGS sequence"/>
</dbReference>
<keyword evidence="2 4" id="KW-0863">Zinc-finger</keyword>
<dbReference type="AlphaFoldDB" id="A0A292PZT9"/>
<feature type="compositionally biased region" description="Polar residues" evidence="5">
    <location>
        <begin position="46"/>
        <end position="57"/>
    </location>
</feature>
<evidence type="ECO:0000256" key="3">
    <source>
        <dbReference type="ARBA" id="ARBA00022833"/>
    </source>
</evidence>
<feature type="region of interest" description="Disordered" evidence="5">
    <location>
        <begin position="27"/>
        <end position="57"/>
    </location>
</feature>
<keyword evidence="1" id="KW-0479">Metal-binding</keyword>
<feature type="domain" description="HIT-type" evidence="6">
    <location>
        <begin position="172"/>
        <end position="204"/>
    </location>
</feature>
<dbReference type="PANTHER" id="PTHR13093">
    <property type="entry name" value="ZINC FINGER HIT DOMAIN CONTAINING PROTEIN 1"/>
    <property type="match status" value="1"/>
</dbReference>
<keyword evidence="3" id="KW-0862">Zinc</keyword>
<dbReference type="Pfam" id="PF04438">
    <property type="entry name" value="zf-HIT"/>
    <property type="match status" value="1"/>
</dbReference>
<dbReference type="EMBL" id="LN890987">
    <property type="protein sequence ID" value="CUS12664.1"/>
    <property type="molecule type" value="Genomic_DNA"/>
</dbReference>
<gene>
    <name evidence="7" type="ORF">GSTUAT00003276001</name>
</gene>
<proteinExistence type="predicted"/>
<evidence type="ECO:0000313" key="8">
    <source>
        <dbReference type="Proteomes" id="UP001412239"/>
    </source>
</evidence>
<keyword evidence="8" id="KW-1185">Reference proteome</keyword>
<dbReference type="GO" id="GO:0008270">
    <property type="term" value="F:zinc ion binding"/>
    <property type="evidence" value="ECO:0007669"/>
    <property type="project" value="UniProtKB-UniRule"/>
</dbReference>
<dbReference type="GO" id="GO:0006338">
    <property type="term" value="P:chromatin remodeling"/>
    <property type="evidence" value="ECO:0007669"/>
    <property type="project" value="InterPro"/>
</dbReference>
<feature type="compositionally biased region" description="Polar residues" evidence="5">
    <location>
        <begin position="29"/>
        <end position="38"/>
    </location>
</feature>
<dbReference type="GO" id="GO:0005634">
    <property type="term" value="C:nucleus"/>
    <property type="evidence" value="ECO:0007669"/>
    <property type="project" value="UniProtKB-ARBA"/>
</dbReference>
<evidence type="ECO:0000256" key="5">
    <source>
        <dbReference type="SAM" id="MobiDB-lite"/>
    </source>
</evidence>
<dbReference type="InterPro" id="IPR007529">
    <property type="entry name" value="Znf_HIT"/>
</dbReference>
<dbReference type="SUPFAM" id="SSF144232">
    <property type="entry name" value="HIT/MYND zinc finger-like"/>
    <property type="match status" value="1"/>
</dbReference>
<sequence>MPTIQVLPNTSTSSGANWTYSNLPPALAHTNSLPSNTPRAPRAKRANNTENSAARQKQINSRILDLERDNYRDAAIVVGKGGVAGRSSSRNKSQNVRRILASQKTFANHLADEEALHPIPAAAHRQRVEEEDGMDLGGVMREGLVNTQDPGQPLGYAASASRPSARPKRVFCEICGYWGKYKCQKCSARYCGLQCGGVHSETKCNKFYA</sequence>
<dbReference type="Gene3D" id="3.30.60.190">
    <property type="match status" value="1"/>
</dbReference>
<dbReference type="InterPro" id="IPR039723">
    <property type="entry name" value="Vps71/ZNHIT1"/>
</dbReference>
<dbReference type="CDD" id="cd21437">
    <property type="entry name" value="zf-HIT_ZNHIT1_like"/>
    <property type="match status" value="1"/>
</dbReference>
<accession>A0A292PZT9</accession>
<organism evidence="7 8">
    <name type="scientific">Tuber aestivum</name>
    <name type="common">summer truffle</name>
    <dbReference type="NCBI Taxonomy" id="59557"/>
    <lineage>
        <taxon>Eukaryota</taxon>
        <taxon>Fungi</taxon>
        <taxon>Dikarya</taxon>
        <taxon>Ascomycota</taxon>
        <taxon>Pezizomycotina</taxon>
        <taxon>Pezizomycetes</taxon>
        <taxon>Pezizales</taxon>
        <taxon>Tuberaceae</taxon>
        <taxon>Tuber</taxon>
    </lineage>
</organism>
<evidence type="ECO:0000256" key="2">
    <source>
        <dbReference type="ARBA" id="ARBA00022771"/>
    </source>
</evidence>
<evidence type="ECO:0000256" key="4">
    <source>
        <dbReference type="PROSITE-ProRule" id="PRU00453"/>
    </source>
</evidence>
<reference evidence="7" key="1">
    <citation type="submission" date="2015-10" db="EMBL/GenBank/DDBJ databases">
        <authorList>
            <person name="Regsiter A."/>
            <person name="william w."/>
        </authorList>
    </citation>
    <scope>NUCLEOTIDE SEQUENCE</scope>
    <source>
        <strain evidence="7">Montdore</strain>
    </source>
</reference>
<evidence type="ECO:0000313" key="7">
    <source>
        <dbReference type="EMBL" id="CUS12664.1"/>
    </source>
</evidence>
<dbReference type="PROSITE" id="PS51083">
    <property type="entry name" value="ZF_HIT"/>
    <property type="match status" value="1"/>
</dbReference>
<evidence type="ECO:0000256" key="1">
    <source>
        <dbReference type="ARBA" id="ARBA00022723"/>
    </source>
</evidence>
<protein>
    <recommendedName>
        <fullName evidence="6">HIT-type domain-containing protein</fullName>
    </recommendedName>
</protein>
<name>A0A292PZT9_9PEZI</name>